<feature type="transmembrane region" description="Helical" evidence="1">
    <location>
        <begin position="192"/>
        <end position="220"/>
    </location>
</feature>
<protein>
    <submittedName>
        <fullName evidence="2">Gpi18-like mannosyltransferase</fullName>
    </submittedName>
</protein>
<proteinExistence type="predicted"/>
<dbReference type="OrthoDB" id="9776737at2"/>
<feature type="transmembrane region" description="Helical" evidence="1">
    <location>
        <begin position="377"/>
        <end position="396"/>
    </location>
</feature>
<accession>A0A4Q7L4X2</accession>
<feature type="transmembrane region" description="Helical" evidence="1">
    <location>
        <begin position="319"/>
        <end position="336"/>
    </location>
</feature>
<keyword evidence="2" id="KW-0328">Glycosyltransferase</keyword>
<gene>
    <name evidence="2" type="ORF">EV193_101169</name>
</gene>
<comment type="caution">
    <text evidence="2">The sequence shown here is derived from an EMBL/GenBank/DDBJ whole genome shotgun (WGS) entry which is preliminary data.</text>
</comment>
<reference evidence="2 3" key="1">
    <citation type="submission" date="2019-02" db="EMBL/GenBank/DDBJ databases">
        <title>Genomic Encyclopedia of Type Strains, Phase IV (KMG-IV): sequencing the most valuable type-strain genomes for metagenomic binning, comparative biology and taxonomic classification.</title>
        <authorList>
            <person name="Goeker M."/>
        </authorList>
    </citation>
    <scope>NUCLEOTIDE SEQUENCE [LARGE SCALE GENOMIC DNA]</scope>
    <source>
        <strain evidence="2 3">DSM 101727</strain>
    </source>
</reference>
<dbReference type="RefSeq" id="WP_130341995.1">
    <property type="nucleotide sequence ID" value="NZ_SGWQ01000001.1"/>
</dbReference>
<feature type="transmembrane region" description="Helical" evidence="1">
    <location>
        <begin position="153"/>
        <end position="180"/>
    </location>
</feature>
<keyword evidence="1" id="KW-0472">Membrane</keyword>
<evidence type="ECO:0000256" key="1">
    <source>
        <dbReference type="SAM" id="Phobius"/>
    </source>
</evidence>
<evidence type="ECO:0000313" key="2">
    <source>
        <dbReference type="EMBL" id="RZS44294.1"/>
    </source>
</evidence>
<dbReference type="EMBL" id="SGWQ01000001">
    <property type="protein sequence ID" value="RZS44294.1"/>
    <property type="molecule type" value="Genomic_DNA"/>
</dbReference>
<feature type="transmembrane region" description="Helical" evidence="1">
    <location>
        <begin position="75"/>
        <end position="97"/>
    </location>
</feature>
<keyword evidence="2" id="KW-0808">Transferase</keyword>
<keyword evidence="1" id="KW-0812">Transmembrane</keyword>
<keyword evidence="1" id="KW-1133">Transmembrane helix</keyword>
<dbReference type="AlphaFoldDB" id="A0A4Q7L4X2"/>
<feature type="transmembrane region" description="Helical" evidence="1">
    <location>
        <begin position="248"/>
        <end position="267"/>
    </location>
</feature>
<keyword evidence="3" id="KW-1185">Reference proteome</keyword>
<name>A0A4Q7L4X2_9PSEU</name>
<organism evidence="2 3">
    <name type="scientific">Herbihabitans rhizosphaerae</name>
    <dbReference type="NCBI Taxonomy" id="1872711"/>
    <lineage>
        <taxon>Bacteria</taxon>
        <taxon>Bacillati</taxon>
        <taxon>Actinomycetota</taxon>
        <taxon>Actinomycetes</taxon>
        <taxon>Pseudonocardiales</taxon>
        <taxon>Pseudonocardiaceae</taxon>
        <taxon>Herbihabitans</taxon>
    </lineage>
</organism>
<dbReference type="GO" id="GO:0016757">
    <property type="term" value="F:glycosyltransferase activity"/>
    <property type="evidence" value="ECO:0007669"/>
    <property type="project" value="UniProtKB-KW"/>
</dbReference>
<sequence>MSVWKKASVLTAIVMTAFAVRLIFFDYESADYTGFVRNWYEFIEQNGGFAAFEHQFANYNVPYLYLLAGATYLPIPPLVAVKLISIVFDGVLGWYAYRLLATRYPNGWVAPGGAVVTVLLPTVVLNSSMWAQADSIYVAFSVGGLYYLVQRRPWLACVSFGLAFSFKLQAVFLFPVLLLLAVRKWLPWRALLAIPGVYFMLGVPALLAGASPSALLSIYLEQADSYGQLTMNAPNAYQFLTVDSSETLRIAGVLVTGVVVLALIVAARRVELTPTRIVLAATVSALLVPFLLPSMHERYFYTADVLTVIAAFWLPRELWYAPVLTQFASLFSYLPFLSMSGGPGRVIMGGPPPGAGPGIVVTPQGGPGGLSPAVIDFRILAAAMLVALIGVLAVTWRHYGSQRSQVGARTMVT</sequence>
<dbReference type="Proteomes" id="UP000294257">
    <property type="component" value="Unassembled WGS sequence"/>
</dbReference>
<feature type="transmembrane region" description="Helical" evidence="1">
    <location>
        <begin position="109"/>
        <end position="133"/>
    </location>
</feature>
<feature type="transmembrane region" description="Helical" evidence="1">
    <location>
        <begin position="274"/>
        <end position="292"/>
    </location>
</feature>
<evidence type="ECO:0000313" key="3">
    <source>
        <dbReference type="Proteomes" id="UP000294257"/>
    </source>
</evidence>